<evidence type="ECO:0008006" key="4">
    <source>
        <dbReference type="Google" id="ProtNLM"/>
    </source>
</evidence>
<evidence type="ECO:0000313" key="3">
    <source>
        <dbReference type="Proteomes" id="UP000182737"/>
    </source>
</evidence>
<organism evidence="2 3">
    <name type="scientific">Treponema bryantii</name>
    <dbReference type="NCBI Taxonomy" id="163"/>
    <lineage>
        <taxon>Bacteria</taxon>
        <taxon>Pseudomonadati</taxon>
        <taxon>Spirochaetota</taxon>
        <taxon>Spirochaetia</taxon>
        <taxon>Spirochaetales</taxon>
        <taxon>Treponemataceae</taxon>
        <taxon>Treponema</taxon>
    </lineage>
</organism>
<sequence>MTKTILFTIIPAALMLIITVSMPFYRVKLMNEAGTKRLALAKKRAFLSYFTSGIALLLLLLAMKQDFGKFNFVIPYGAVLALYVSIRESTLYPINGVYENLIIVGSEILRYKDIEKILSAEETTHPDYVLMIKPKNKDKPRQLIFDNANEASEVKKLLEEKMNV</sequence>
<keyword evidence="1" id="KW-0472">Membrane</keyword>
<feature type="transmembrane region" description="Helical" evidence="1">
    <location>
        <begin position="46"/>
        <end position="63"/>
    </location>
</feature>
<protein>
    <recommendedName>
        <fullName evidence="4">DUF5673 domain-containing protein</fullName>
    </recommendedName>
</protein>
<keyword evidence="3" id="KW-1185">Reference proteome</keyword>
<evidence type="ECO:0000313" key="2">
    <source>
        <dbReference type="EMBL" id="SFI82110.1"/>
    </source>
</evidence>
<dbReference type="OrthoDB" id="363168at2"/>
<dbReference type="AlphaFoldDB" id="A0A1I3LC35"/>
<evidence type="ECO:0000256" key="1">
    <source>
        <dbReference type="SAM" id="Phobius"/>
    </source>
</evidence>
<name>A0A1I3LC35_9SPIR</name>
<proteinExistence type="predicted"/>
<dbReference type="EMBL" id="FORI01000006">
    <property type="protein sequence ID" value="SFI82110.1"/>
    <property type="molecule type" value="Genomic_DNA"/>
</dbReference>
<reference evidence="3" key="1">
    <citation type="submission" date="2016-10" db="EMBL/GenBank/DDBJ databases">
        <authorList>
            <person name="Varghese N."/>
            <person name="Submissions S."/>
        </authorList>
    </citation>
    <scope>NUCLEOTIDE SEQUENCE [LARGE SCALE GENOMIC DNA]</scope>
    <source>
        <strain evidence="3">XBD1002</strain>
    </source>
</reference>
<accession>A0A1I3LC35</accession>
<dbReference type="RefSeq" id="WP_074931998.1">
    <property type="nucleotide sequence ID" value="NZ_FORI01000006.1"/>
</dbReference>
<gene>
    <name evidence="2" type="ORF">SAMN04487775_106176</name>
</gene>
<feature type="transmembrane region" description="Helical" evidence="1">
    <location>
        <begin position="6"/>
        <end position="25"/>
    </location>
</feature>
<dbReference type="Proteomes" id="UP000182737">
    <property type="component" value="Unassembled WGS sequence"/>
</dbReference>
<keyword evidence="1" id="KW-0812">Transmembrane</keyword>
<keyword evidence="1" id="KW-1133">Transmembrane helix</keyword>